<gene>
    <name evidence="2" type="ORF">MNR06_06640</name>
</gene>
<reference evidence="2" key="1">
    <citation type="submission" date="2022-03" db="EMBL/GenBank/DDBJ databases">
        <title>Genome Identification and Characterization of new species Bdellovibrio reynosense LBG001 sp. nov. from a Mexico soil sample.</title>
        <authorList>
            <person name="Camilli A."/>
            <person name="Ajao Y."/>
            <person name="Guo X."/>
        </authorList>
    </citation>
    <scope>NUCLEOTIDE SEQUENCE</scope>
    <source>
        <strain evidence="2">LBG001</strain>
    </source>
</reference>
<dbReference type="PROSITE" id="PS51257">
    <property type="entry name" value="PROKAR_LIPOPROTEIN"/>
    <property type="match status" value="1"/>
</dbReference>
<proteinExistence type="predicted"/>
<evidence type="ECO:0000256" key="1">
    <source>
        <dbReference type="SAM" id="SignalP"/>
    </source>
</evidence>
<evidence type="ECO:0008006" key="4">
    <source>
        <dbReference type="Google" id="ProtNLM"/>
    </source>
</evidence>
<protein>
    <recommendedName>
        <fullName evidence="4">Lipoprotein</fullName>
    </recommendedName>
</protein>
<dbReference type="RefSeq" id="WP_243540347.1">
    <property type="nucleotide sequence ID" value="NZ_CP093442.1"/>
</dbReference>
<feature type="signal peptide" evidence="1">
    <location>
        <begin position="1"/>
        <end position="28"/>
    </location>
</feature>
<evidence type="ECO:0000313" key="2">
    <source>
        <dbReference type="EMBL" id="UOF02625.1"/>
    </source>
</evidence>
<evidence type="ECO:0000313" key="3">
    <source>
        <dbReference type="Proteomes" id="UP000830116"/>
    </source>
</evidence>
<organism evidence="2 3">
    <name type="scientific">Bdellovibrio reynosensis</name>
    <dbReference type="NCBI Taxonomy" id="2835041"/>
    <lineage>
        <taxon>Bacteria</taxon>
        <taxon>Pseudomonadati</taxon>
        <taxon>Bdellovibrionota</taxon>
        <taxon>Bdellovibrionia</taxon>
        <taxon>Bdellovibrionales</taxon>
        <taxon>Pseudobdellovibrionaceae</taxon>
        <taxon>Bdellovibrio</taxon>
    </lineage>
</organism>
<dbReference type="EMBL" id="CP093442">
    <property type="protein sequence ID" value="UOF02625.1"/>
    <property type="molecule type" value="Genomic_DNA"/>
</dbReference>
<feature type="chain" id="PRO_5047311699" description="Lipoprotein" evidence="1">
    <location>
        <begin position="29"/>
        <end position="250"/>
    </location>
</feature>
<keyword evidence="3" id="KW-1185">Reference proteome</keyword>
<sequence>MKTTKQQIITVLLTLTAATLLVGCSKGAQVGSEDYSSRVTETDITASSTKPLAYCNQATGSEITSKMKVYQENNAVRMDLVYVRLTALPASFKNDQSYISMWKWLSNSAGSTYLDSSALEFVLIDSTNNQALTNWKTTLKWSDVASAASGLGITDPQTFFNRVNILVNLKDAQGEYDALKITHYNLTTHKAISQTDGLLPMFYANPNDYATEASGHARAEVLKNLHPFASQVGQGFSSTQYQSMANAFCF</sequence>
<keyword evidence="1" id="KW-0732">Signal</keyword>
<accession>A0ABY4CCJ8</accession>
<name>A0ABY4CCJ8_9BACT</name>
<dbReference type="Proteomes" id="UP000830116">
    <property type="component" value="Chromosome"/>
</dbReference>